<comment type="caution">
    <text evidence="3">Lacks conserved residue(s) required for the propagation of feature annotation.</text>
</comment>
<reference evidence="6 7" key="1">
    <citation type="submission" date="2022-05" db="EMBL/GenBank/DDBJ databases">
        <authorList>
            <consortium name="Genoscope - CEA"/>
            <person name="William W."/>
        </authorList>
    </citation>
    <scope>NUCLEOTIDE SEQUENCE [LARGE SCALE GENOMIC DNA]</scope>
</reference>
<keyword evidence="7" id="KW-1185">Reference proteome</keyword>
<evidence type="ECO:0000259" key="4">
    <source>
        <dbReference type="PROSITE" id="PS50026"/>
    </source>
</evidence>
<dbReference type="InterPro" id="IPR049883">
    <property type="entry name" value="NOTCH1_EGF-like"/>
</dbReference>
<feature type="non-terminal residue" evidence="6">
    <location>
        <position position="1"/>
    </location>
</feature>
<dbReference type="InterPro" id="IPR001881">
    <property type="entry name" value="EGF-like_Ca-bd_dom"/>
</dbReference>
<feature type="domain" description="EGF-like" evidence="4">
    <location>
        <begin position="1"/>
        <end position="42"/>
    </location>
</feature>
<feature type="disulfide bond" evidence="3">
    <location>
        <begin position="162"/>
        <end position="179"/>
    </location>
</feature>
<dbReference type="SUPFAM" id="SSF57414">
    <property type="entry name" value="Hairpin loop containing domain-like"/>
    <property type="match status" value="1"/>
</dbReference>
<dbReference type="SMART" id="SM00181">
    <property type="entry name" value="EGF"/>
    <property type="match status" value="2"/>
</dbReference>
<evidence type="ECO:0000256" key="2">
    <source>
        <dbReference type="ARBA" id="ARBA00023157"/>
    </source>
</evidence>
<comment type="caution">
    <text evidence="6">The sequence shown here is derived from an EMBL/GenBank/DDBJ whole genome shotgun (WGS) entry which is preliminary data.</text>
</comment>
<name>A0ABN8PLD1_9CNID</name>
<keyword evidence="2 3" id="KW-1015">Disulfide bond</keyword>
<feature type="disulfide bond" evidence="3">
    <location>
        <begin position="181"/>
        <end position="190"/>
    </location>
</feature>
<dbReference type="Pfam" id="PF00024">
    <property type="entry name" value="PAN_1"/>
    <property type="match status" value="1"/>
</dbReference>
<dbReference type="SMART" id="SM00179">
    <property type="entry name" value="EGF_CA"/>
    <property type="match status" value="2"/>
</dbReference>
<dbReference type="InterPro" id="IPR000152">
    <property type="entry name" value="EGF-type_Asp/Asn_hydroxyl_site"/>
</dbReference>
<evidence type="ECO:0000313" key="7">
    <source>
        <dbReference type="Proteomes" id="UP001159427"/>
    </source>
</evidence>
<dbReference type="PROSITE" id="PS01186">
    <property type="entry name" value="EGF_2"/>
    <property type="match status" value="2"/>
</dbReference>
<feature type="non-terminal residue" evidence="6">
    <location>
        <position position="193"/>
    </location>
</feature>
<proteinExistence type="predicted"/>
<evidence type="ECO:0000313" key="6">
    <source>
        <dbReference type="EMBL" id="CAH3146301.1"/>
    </source>
</evidence>
<feature type="domain" description="EGF-like" evidence="4">
    <location>
        <begin position="153"/>
        <end position="191"/>
    </location>
</feature>
<dbReference type="Gene3D" id="2.10.25.10">
    <property type="entry name" value="Laminin"/>
    <property type="match status" value="2"/>
</dbReference>
<dbReference type="PROSITE" id="PS00010">
    <property type="entry name" value="ASX_HYDROXYL"/>
    <property type="match status" value="1"/>
</dbReference>
<dbReference type="PROSITE" id="PS50026">
    <property type="entry name" value="EGF_3"/>
    <property type="match status" value="2"/>
</dbReference>
<dbReference type="InterPro" id="IPR003609">
    <property type="entry name" value="Pan_app"/>
</dbReference>
<organism evidence="6 7">
    <name type="scientific">Porites evermanni</name>
    <dbReference type="NCBI Taxonomy" id="104178"/>
    <lineage>
        <taxon>Eukaryota</taxon>
        <taxon>Metazoa</taxon>
        <taxon>Cnidaria</taxon>
        <taxon>Anthozoa</taxon>
        <taxon>Hexacorallia</taxon>
        <taxon>Scleractinia</taxon>
        <taxon>Fungiina</taxon>
        <taxon>Poritidae</taxon>
        <taxon>Porites</taxon>
    </lineage>
</organism>
<protein>
    <submittedName>
        <fullName evidence="6">Uncharacterized protein</fullName>
    </submittedName>
</protein>
<dbReference type="Proteomes" id="UP001159427">
    <property type="component" value="Unassembled WGS sequence"/>
</dbReference>
<dbReference type="Pfam" id="PF00008">
    <property type="entry name" value="EGF"/>
    <property type="match status" value="1"/>
</dbReference>
<evidence type="ECO:0000256" key="3">
    <source>
        <dbReference type="PROSITE-ProRule" id="PRU00076"/>
    </source>
</evidence>
<dbReference type="InterPro" id="IPR000742">
    <property type="entry name" value="EGF"/>
</dbReference>
<evidence type="ECO:0000259" key="5">
    <source>
        <dbReference type="PROSITE" id="PS50948"/>
    </source>
</evidence>
<dbReference type="Pfam" id="PF07645">
    <property type="entry name" value="EGF_CA"/>
    <property type="match status" value="1"/>
</dbReference>
<dbReference type="SUPFAM" id="SSF57196">
    <property type="entry name" value="EGF/Laminin"/>
    <property type="match status" value="2"/>
</dbReference>
<dbReference type="PROSITE" id="PS50948">
    <property type="entry name" value="PAN"/>
    <property type="match status" value="1"/>
</dbReference>
<accession>A0ABN8PLD1</accession>
<gene>
    <name evidence="6" type="ORF">PEVE_00043874</name>
</gene>
<evidence type="ECO:0000256" key="1">
    <source>
        <dbReference type="ARBA" id="ARBA00022536"/>
    </source>
</evidence>
<dbReference type="PROSITE" id="PS00022">
    <property type="entry name" value="EGF_1"/>
    <property type="match status" value="1"/>
</dbReference>
<feature type="domain" description="Apple" evidence="5">
    <location>
        <begin position="50"/>
        <end position="131"/>
    </location>
</feature>
<dbReference type="EMBL" id="CALNXI010000908">
    <property type="protein sequence ID" value="CAH3146301.1"/>
    <property type="molecule type" value="Genomic_DNA"/>
</dbReference>
<dbReference type="CDD" id="cd00054">
    <property type="entry name" value="EGF_CA"/>
    <property type="match status" value="1"/>
</dbReference>
<sequence length="193" mass="21424">VDECVHGSHECLQSLASCSNTDGSYNCTCNYGYVGDGKTFCRPKGKPYYCRVLVFQGPLLFNNKRLVNHTIGYKIGVDFEDCEMHCYFEKNCVSVNYQVDTETCELNNATHLKYDENFIEENGYLYHGADVSFCFNFSSSSSSSCSCSCSSCSSFACDEIYCHNGGTCQSGFTVKGYRCLCPPGYTGERCETG</sequence>
<keyword evidence="1 3" id="KW-0245">EGF-like domain</keyword>